<proteinExistence type="inferred from homology"/>
<sequence>MRSHTSQIISAAIAIFDAHGDIAIDEFELYLLRLLPYVDGVLVNGTTAEFPSLSPYERTRLIQSALNVFDTSRVIAHIGAASLRQTSMLLNMAADVGATRFTAITPYYLHISEASTLHYYELLRKRTPGRLYAYIYPDVTGNDITAKTISRFADIGIDGLKLSGMASDRVAQYHHIAPHIDIWSGNDADFPNTISHGGAGVISGVSGVYPMAWSELRDAVMLSDKPRIAAIQQHIRNMVRVLGPSIGNIKYALRLLGIAAGQCRMPIDGVDESSMEKIRCIVSSESVDTLSFTR</sequence>
<comment type="caution">
    <text evidence="6">The sequence shown here is derived from an EMBL/GenBank/DDBJ whole genome shotgun (WGS) entry which is preliminary data.</text>
</comment>
<feature type="active site" description="Schiff-base intermediate with substrate" evidence="4">
    <location>
        <position position="161"/>
    </location>
</feature>
<dbReference type="PANTHER" id="PTHR12128">
    <property type="entry name" value="DIHYDRODIPICOLINATE SYNTHASE"/>
    <property type="match status" value="1"/>
</dbReference>
<accession>A0A261G924</accession>
<dbReference type="PIRSF" id="PIRSF001365">
    <property type="entry name" value="DHDPS"/>
    <property type="match status" value="1"/>
</dbReference>
<feature type="active site" description="Proton donor/acceptor" evidence="4">
    <location>
        <position position="134"/>
    </location>
</feature>
<dbReference type="InterPro" id="IPR002220">
    <property type="entry name" value="DapA-like"/>
</dbReference>
<dbReference type="SUPFAM" id="SSF51569">
    <property type="entry name" value="Aldolase"/>
    <property type="match status" value="1"/>
</dbReference>
<dbReference type="PRINTS" id="PR00146">
    <property type="entry name" value="DHPICSNTHASE"/>
</dbReference>
<reference evidence="6 7" key="1">
    <citation type="journal article" date="2017" name="BMC Genomics">
        <title>Comparative genomic and phylogenomic analyses of the Bifidobacteriaceae family.</title>
        <authorList>
            <person name="Lugli G.A."/>
            <person name="Milani C."/>
            <person name="Turroni F."/>
            <person name="Duranti S."/>
            <person name="Mancabelli L."/>
            <person name="Mangifesta M."/>
            <person name="Ferrario C."/>
            <person name="Modesto M."/>
            <person name="Mattarelli P."/>
            <person name="Jiri K."/>
            <person name="van Sinderen D."/>
            <person name="Ventura M."/>
        </authorList>
    </citation>
    <scope>NUCLEOTIDE SEQUENCE [LARGE SCALE GENOMIC DNA]</scope>
    <source>
        <strain evidence="6 7">LMG 28769</strain>
    </source>
</reference>
<dbReference type="AlphaFoldDB" id="A0A261G924"/>
<evidence type="ECO:0000256" key="5">
    <source>
        <dbReference type="PIRSR" id="PIRSR001365-2"/>
    </source>
</evidence>
<dbReference type="SMART" id="SM01130">
    <property type="entry name" value="DHDPS"/>
    <property type="match status" value="1"/>
</dbReference>
<feature type="binding site" evidence="5">
    <location>
        <position position="202"/>
    </location>
    <ligand>
        <name>pyruvate</name>
        <dbReference type="ChEBI" id="CHEBI:15361"/>
    </ligand>
</feature>
<dbReference type="EMBL" id="MWXA01000003">
    <property type="protein sequence ID" value="OZG67904.1"/>
    <property type="molecule type" value="Genomic_DNA"/>
</dbReference>
<dbReference type="Pfam" id="PF00701">
    <property type="entry name" value="DHDPS"/>
    <property type="match status" value="1"/>
</dbReference>
<keyword evidence="7" id="KW-1185">Reference proteome</keyword>
<evidence type="ECO:0000313" key="7">
    <source>
        <dbReference type="Proteomes" id="UP000216451"/>
    </source>
</evidence>
<dbReference type="InterPro" id="IPR013785">
    <property type="entry name" value="Aldolase_TIM"/>
</dbReference>
<evidence type="ECO:0000256" key="3">
    <source>
        <dbReference type="PIRNR" id="PIRNR001365"/>
    </source>
</evidence>
<dbReference type="CDD" id="cd00408">
    <property type="entry name" value="DHDPS-like"/>
    <property type="match status" value="1"/>
</dbReference>
<gene>
    <name evidence="6" type="ORF">BAQU_0549</name>
</gene>
<dbReference type="Proteomes" id="UP000216451">
    <property type="component" value="Unassembled WGS sequence"/>
</dbReference>
<comment type="similarity">
    <text evidence="1 3">Belongs to the DapA family.</text>
</comment>
<evidence type="ECO:0000256" key="2">
    <source>
        <dbReference type="ARBA" id="ARBA00023239"/>
    </source>
</evidence>
<feature type="binding site" evidence="5">
    <location>
        <position position="47"/>
    </location>
    <ligand>
        <name>pyruvate</name>
        <dbReference type="ChEBI" id="CHEBI:15361"/>
    </ligand>
</feature>
<keyword evidence="2 3" id="KW-0456">Lyase</keyword>
<organism evidence="6 7">
    <name type="scientific">Bifidobacterium aquikefiri</name>
    <dbReference type="NCBI Taxonomy" id="1653207"/>
    <lineage>
        <taxon>Bacteria</taxon>
        <taxon>Bacillati</taxon>
        <taxon>Actinomycetota</taxon>
        <taxon>Actinomycetes</taxon>
        <taxon>Bifidobacteriales</taxon>
        <taxon>Bifidobacteriaceae</taxon>
        <taxon>Bifidobacterium</taxon>
    </lineage>
</organism>
<protein>
    <submittedName>
        <fullName evidence="6">Dihydrodipicolinate synthase</fullName>
    </submittedName>
</protein>
<dbReference type="PANTHER" id="PTHR12128:SF66">
    <property type="entry name" value="4-HYDROXY-2-OXOGLUTARATE ALDOLASE, MITOCHONDRIAL"/>
    <property type="match status" value="1"/>
</dbReference>
<evidence type="ECO:0000256" key="4">
    <source>
        <dbReference type="PIRSR" id="PIRSR001365-1"/>
    </source>
</evidence>
<dbReference type="GO" id="GO:0008840">
    <property type="term" value="F:4-hydroxy-tetrahydrodipicolinate synthase activity"/>
    <property type="evidence" value="ECO:0007669"/>
    <property type="project" value="TreeGrafter"/>
</dbReference>
<dbReference type="Gene3D" id="3.20.20.70">
    <property type="entry name" value="Aldolase class I"/>
    <property type="match status" value="1"/>
</dbReference>
<evidence type="ECO:0000313" key="6">
    <source>
        <dbReference type="EMBL" id="OZG67904.1"/>
    </source>
</evidence>
<evidence type="ECO:0000256" key="1">
    <source>
        <dbReference type="ARBA" id="ARBA00007592"/>
    </source>
</evidence>
<name>A0A261G924_9BIFI</name>